<sequence length="327" mass="35660">MIMEVVAMEEVIGSSNNDHVQIVKGKRTKRQRPSSPLAMVGGMMTTSNSSSGGDQGDVGFDGNNDNGIGVIGVGGSGDPNICDDQLPTTSTEELVESTTEEEEDMANCLILLAQGYSLDNSKQFEDDNGVMEKFNSRRFTEAPTTTTSKAGYYVYQCKTCSRCFPSFQALGGHRASHKKPKSMVGEKKTLLLLEYDDHSQFNNNNNPSLNLQMGNRATTPYASNKSKVHECSICGSEFSSGQALGGHMRRHRTSTTANMTSTTSTTMDTVLTESHQEPTNKKSRNVLSLDLNLPAPEEDRESKFATFASKQQPLVFSTTTSLVDCHY</sequence>
<dbReference type="Pfam" id="PF13912">
    <property type="entry name" value="zf-C2H2_6"/>
    <property type="match status" value="2"/>
</dbReference>
<evidence type="ECO:0000256" key="7">
    <source>
        <dbReference type="ARBA" id="ARBA00023163"/>
    </source>
</evidence>
<dbReference type="OrthoDB" id="6077919at2759"/>
<dbReference type="Proteomes" id="UP000230069">
    <property type="component" value="Unassembled WGS sequence"/>
</dbReference>
<feature type="domain" description="C2H2-type" evidence="11">
    <location>
        <begin position="229"/>
        <end position="256"/>
    </location>
</feature>
<dbReference type="EMBL" id="KZ305036">
    <property type="protein sequence ID" value="PIA43618.1"/>
    <property type="molecule type" value="Genomic_DNA"/>
</dbReference>
<reference evidence="12 13" key="1">
    <citation type="submission" date="2017-09" db="EMBL/GenBank/DDBJ databases">
        <title>WGS assembly of Aquilegia coerulea Goldsmith.</title>
        <authorList>
            <person name="Hodges S."/>
            <person name="Kramer E."/>
            <person name="Nordborg M."/>
            <person name="Tomkins J."/>
            <person name="Borevitz J."/>
            <person name="Derieg N."/>
            <person name="Yan J."/>
            <person name="Mihaltcheva S."/>
            <person name="Hayes R.D."/>
            <person name="Rokhsar D."/>
        </authorList>
    </citation>
    <scope>NUCLEOTIDE SEQUENCE [LARGE SCALE GENOMIC DNA]</scope>
    <source>
        <strain evidence="13">cv. Goldsmith</strain>
    </source>
</reference>
<dbReference type="InterPro" id="IPR013087">
    <property type="entry name" value="Znf_C2H2_type"/>
</dbReference>
<dbReference type="PANTHER" id="PTHR26374">
    <property type="entry name" value="ZINC FINGER PROTEIN ZAT5"/>
    <property type="match status" value="1"/>
</dbReference>
<protein>
    <recommendedName>
        <fullName evidence="11">C2H2-type domain-containing protein</fullName>
    </recommendedName>
</protein>
<keyword evidence="5" id="KW-0862">Zinc</keyword>
<keyword evidence="4 9" id="KW-0863">Zinc-finger</keyword>
<evidence type="ECO:0000256" key="10">
    <source>
        <dbReference type="SAM" id="MobiDB-lite"/>
    </source>
</evidence>
<keyword evidence="6" id="KW-0805">Transcription regulation</keyword>
<dbReference type="PROSITE" id="PS50157">
    <property type="entry name" value="ZINC_FINGER_C2H2_2"/>
    <property type="match status" value="2"/>
</dbReference>
<dbReference type="Gene3D" id="3.30.160.60">
    <property type="entry name" value="Classic Zinc Finger"/>
    <property type="match status" value="1"/>
</dbReference>
<dbReference type="AlphaFoldDB" id="A0A2G5DJA6"/>
<dbReference type="SUPFAM" id="SSF57667">
    <property type="entry name" value="beta-beta-alpha zinc fingers"/>
    <property type="match status" value="1"/>
</dbReference>
<dbReference type="PANTHER" id="PTHR26374:SF466">
    <property type="entry name" value="OS09G0122000 PROTEIN"/>
    <property type="match status" value="1"/>
</dbReference>
<feature type="domain" description="C2H2-type" evidence="11">
    <location>
        <begin position="155"/>
        <end position="182"/>
    </location>
</feature>
<evidence type="ECO:0000256" key="8">
    <source>
        <dbReference type="ARBA" id="ARBA00023242"/>
    </source>
</evidence>
<name>A0A2G5DJA6_AQUCA</name>
<gene>
    <name evidence="12" type="ORF">AQUCO_01900189v1</name>
</gene>
<keyword evidence="7" id="KW-0804">Transcription</keyword>
<keyword evidence="13" id="KW-1185">Reference proteome</keyword>
<evidence type="ECO:0000256" key="3">
    <source>
        <dbReference type="ARBA" id="ARBA00022737"/>
    </source>
</evidence>
<keyword evidence="2" id="KW-0479">Metal-binding</keyword>
<evidence type="ECO:0000256" key="2">
    <source>
        <dbReference type="ARBA" id="ARBA00022723"/>
    </source>
</evidence>
<comment type="subcellular location">
    <subcellularLocation>
        <location evidence="1">Nucleus</location>
    </subcellularLocation>
</comment>
<accession>A0A2G5DJA6</accession>
<dbReference type="InParanoid" id="A0A2G5DJA6"/>
<dbReference type="SMART" id="SM00355">
    <property type="entry name" value="ZnF_C2H2"/>
    <property type="match status" value="2"/>
</dbReference>
<evidence type="ECO:0000256" key="4">
    <source>
        <dbReference type="ARBA" id="ARBA00022771"/>
    </source>
</evidence>
<keyword evidence="8" id="KW-0539">Nucleus</keyword>
<keyword evidence="3" id="KW-0677">Repeat</keyword>
<evidence type="ECO:0000259" key="11">
    <source>
        <dbReference type="PROSITE" id="PS50157"/>
    </source>
</evidence>
<organism evidence="12 13">
    <name type="scientific">Aquilegia coerulea</name>
    <name type="common">Rocky mountain columbine</name>
    <dbReference type="NCBI Taxonomy" id="218851"/>
    <lineage>
        <taxon>Eukaryota</taxon>
        <taxon>Viridiplantae</taxon>
        <taxon>Streptophyta</taxon>
        <taxon>Embryophyta</taxon>
        <taxon>Tracheophyta</taxon>
        <taxon>Spermatophyta</taxon>
        <taxon>Magnoliopsida</taxon>
        <taxon>Ranunculales</taxon>
        <taxon>Ranunculaceae</taxon>
        <taxon>Thalictroideae</taxon>
        <taxon>Aquilegia</taxon>
    </lineage>
</organism>
<evidence type="ECO:0000256" key="9">
    <source>
        <dbReference type="PROSITE-ProRule" id="PRU00042"/>
    </source>
</evidence>
<feature type="compositionally biased region" description="Low complexity" evidence="10">
    <location>
        <begin position="254"/>
        <end position="265"/>
    </location>
</feature>
<proteinExistence type="predicted"/>
<dbReference type="GO" id="GO:0008270">
    <property type="term" value="F:zinc ion binding"/>
    <property type="evidence" value="ECO:0007669"/>
    <property type="project" value="UniProtKB-KW"/>
</dbReference>
<evidence type="ECO:0000313" key="12">
    <source>
        <dbReference type="EMBL" id="PIA43618.1"/>
    </source>
</evidence>
<dbReference type="InterPro" id="IPR036236">
    <property type="entry name" value="Znf_C2H2_sf"/>
</dbReference>
<evidence type="ECO:0000256" key="1">
    <source>
        <dbReference type="ARBA" id="ARBA00004123"/>
    </source>
</evidence>
<feature type="region of interest" description="Disordered" evidence="10">
    <location>
        <begin position="244"/>
        <end position="265"/>
    </location>
</feature>
<dbReference type="GO" id="GO:0005634">
    <property type="term" value="C:nucleus"/>
    <property type="evidence" value="ECO:0007669"/>
    <property type="project" value="UniProtKB-SubCell"/>
</dbReference>
<evidence type="ECO:0000256" key="6">
    <source>
        <dbReference type="ARBA" id="ARBA00023015"/>
    </source>
</evidence>
<dbReference type="FunCoup" id="A0A2G5DJA6">
    <property type="interactions" value="12"/>
</dbReference>
<dbReference type="PROSITE" id="PS00028">
    <property type="entry name" value="ZINC_FINGER_C2H2_1"/>
    <property type="match status" value="2"/>
</dbReference>
<evidence type="ECO:0000256" key="5">
    <source>
        <dbReference type="ARBA" id="ARBA00022833"/>
    </source>
</evidence>
<dbReference type="STRING" id="218851.A0A2G5DJA6"/>
<evidence type="ECO:0000313" key="13">
    <source>
        <dbReference type="Proteomes" id="UP000230069"/>
    </source>
</evidence>